<evidence type="ECO:0000313" key="2">
    <source>
        <dbReference type="Proteomes" id="UP000002015"/>
    </source>
</evidence>
<protein>
    <submittedName>
        <fullName evidence="1">Transcriptional regulator, AsnC family</fullName>
    </submittedName>
</protein>
<dbReference type="eggNOG" id="COG1522">
    <property type="taxonomic scope" value="Bacteria"/>
</dbReference>
<dbReference type="AlphaFoldDB" id="A8FPT5"/>
<organism evidence="1 2">
    <name type="scientific">Shewanella sediminis (strain HAW-EB3)</name>
    <dbReference type="NCBI Taxonomy" id="425104"/>
    <lineage>
        <taxon>Bacteria</taxon>
        <taxon>Pseudomonadati</taxon>
        <taxon>Pseudomonadota</taxon>
        <taxon>Gammaproteobacteria</taxon>
        <taxon>Alteromonadales</taxon>
        <taxon>Shewanellaceae</taxon>
        <taxon>Shewanella</taxon>
    </lineage>
</organism>
<proteinExistence type="predicted"/>
<keyword evidence="2" id="KW-1185">Reference proteome</keyword>
<gene>
    <name evidence="1" type="ordered locus">Ssed_0245</name>
</gene>
<dbReference type="STRING" id="425104.Ssed_0245"/>
<reference evidence="1 2" key="1">
    <citation type="submission" date="2007-08" db="EMBL/GenBank/DDBJ databases">
        <title>Complete sequence of Shewanella sediminis HAW-EB3.</title>
        <authorList>
            <consortium name="US DOE Joint Genome Institute"/>
            <person name="Copeland A."/>
            <person name="Lucas S."/>
            <person name="Lapidus A."/>
            <person name="Barry K."/>
            <person name="Glavina del Rio T."/>
            <person name="Dalin E."/>
            <person name="Tice H."/>
            <person name="Pitluck S."/>
            <person name="Chertkov O."/>
            <person name="Brettin T."/>
            <person name="Bruce D."/>
            <person name="Detter J.C."/>
            <person name="Han C."/>
            <person name="Schmutz J."/>
            <person name="Larimer F."/>
            <person name="Land M."/>
            <person name="Hauser L."/>
            <person name="Kyrpides N."/>
            <person name="Kim E."/>
            <person name="Zhao J.-S."/>
            <person name="Richardson P."/>
        </authorList>
    </citation>
    <scope>NUCLEOTIDE SEQUENCE [LARGE SCALE GENOMIC DNA]</scope>
    <source>
        <strain evidence="1 2">HAW-EB3</strain>
    </source>
</reference>
<dbReference type="EMBL" id="CP000821">
    <property type="protein sequence ID" value="ABV34858.1"/>
    <property type="molecule type" value="Genomic_DNA"/>
</dbReference>
<dbReference type="HOGENOM" id="CLU_3205226_0_0_6"/>
<dbReference type="KEGG" id="sse:Ssed_0245"/>
<name>A8FPT5_SHESH</name>
<accession>A8FPT5</accession>
<evidence type="ECO:0000313" key="1">
    <source>
        <dbReference type="EMBL" id="ABV34858.1"/>
    </source>
</evidence>
<sequence length="45" mass="5228">MGLLAYVQGNSMKRLHEIREYIDAQTDIIKIKTHVVLSEWIDNQG</sequence>
<dbReference type="Proteomes" id="UP000002015">
    <property type="component" value="Chromosome"/>
</dbReference>